<dbReference type="GO" id="GO:0016020">
    <property type="term" value="C:membrane"/>
    <property type="evidence" value="ECO:0007669"/>
    <property type="project" value="UniProtKB-SubCell"/>
</dbReference>
<dbReference type="PANTHER" id="PTHR34836:SF1">
    <property type="entry name" value="OS09G0428600 PROTEIN"/>
    <property type="match status" value="1"/>
</dbReference>
<dbReference type="Pfam" id="PF00060">
    <property type="entry name" value="Lig_chan"/>
    <property type="match status" value="1"/>
</dbReference>
<dbReference type="SUPFAM" id="SSF53822">
    <property type="entry name" value="Periplasmic binding protein-like I"/>
    <property type="match status" value="1"/>
</dbReference>
<keyword evidence="8 15" id="KW-0406">Ion transport</keyword>
<feature type="region of interest" description="Disordered" evidence="17">
    <location>
        <begin position="864"/>
        <end position="896"/>
    </location>
</feature>
<feature type="transmembrane region" description="Helical" evidence="18">
    <location>
        <begin position="600"/>
        <end position="618"/>
    </location>
</feature>
<dbReference type="CDD" id="cd19990">
    <property type="entry name" value="PBP1_GABAb_receptor_plant"/>
    <property type="match status" value="1"/>
</dbReference>
<dbReference type="Proteomes" id="UP000652761">
    <property type="component" value="Unassembled WGS sequence"/>
</dbReference>
<evidence type="ECO:0000256" key="8">
    <source>
        <dbReference type="ARBA" id="ARBA00023065"/>
    </source>
</evidence>
<comment type="function">
    <text evidence="15">Glutamate-gated receptor that probably acts as non-selective cation channel.</text>
</comment>
<feature type="compositionally biased region" description="Polar residues" evidence="17">
    <location>
        <begin position="864"/>
        <end position="878"/>
    </location>
</feature>
<feature type="chain" id="PRO_5032459473" description="Glutamate receptor" evidence="19">
    <location>
        <begin position="31"/>
        <end position="896"/>
    </location>
</feature>
<evidence type="ECO:0000256" key="9">
    <source>
        <dbReference type="ARBA" id="ARBA00023136"/>
    </source>
</evidence>
<evidence type="ECO:0000256" key="3">
    <source>
        <dbReference type="ARBA" id="ARBA00011095"/>
    </source>
</evidence>
<name>A0A843XB58_COLES</name>
<dbReference type="InterPro" id="IPR001828">
    <property type="entry name" value="ANF_lig-bd_rcpt"/>
</dbReference>
<feature type="transmembrane region" description="Helical" evidence="18">
    <location>
        <begin position="781"/>
        <end position="804"/>
    </location>
</feature>
<proteinExistence type="inferred from homology"/>
<dbReference type="Pfam" id="PF01094">
    <property type="entry name" value="ANF_receptor"/>
    <property type="match status" value="1"/>
</dbReference>
<evidence type="ECO:0000313" key="22">
    <source>
        <dbReference type="Proteomes" id="UP000652761"/>
    </source>
</evidence>
<dbReference type="FunFam" id="3.40.190.10:FF:000195">
    <property type="entry name" value="Glutamate receptor 2.7"/>
    <property type="match status" value="1"/>
</dbReference>
<feature type="signal peptide" evidence="19">
    <location>
        <begin position="1"/>
        <end position="30"/>
    </location>
</feature>
<keyword evidence="22" id="KW-1185">Reference proteome</keyword>
<evidence type="ECO:0000313" key="21">
    <source>
        <dbReference type="EMBL" id="MQM16533.1"/>
    </source>
</evidence>
<evidence type="ECO:0000256" key="7">
    <source>
        <dbReference type="ARBA" id="ARBA00022989"/>
    </source>
</evidence>
<accession>A0A843XB58</accession>
<dbReference type="SMART" id="SM00079">
    <property type="entry name" value="PBPe"/>
    <property type="match status" value="1"/>
</dbReference>
<evidence type="ECO:0000256" key="18">
    <source>
        <dbReference type="SAM" id="Phobius"/>
    </source>
</evidence>
<keyword evidence="9 15" id="KW-0472">Membrane</keyword>
<evidence type="ECO:0000256" key="17">
    <source>
        <dbReference type="SAM" id="MobiDB-lite"/>
    </source>
</evidence>
<comment type="function">
    <text evidence="14">Glutamate-gated receptor that probably acts as a non-selective cation channel. May be involved in light-signal transduction and calcium homeostasis via the regulation of calcium influx into cells.</text>
</comment>
<evidence type="ECO:0000256" key="1">
    <source>
        <dbReference type="ARBA" id="ARBA00004141"/>
    </source>
</evidence>
<evidence type="ECO:0000256" key="14">
    <source>
        <dbReference type="ARBA" id="ARBA00049638"/>
    </source>
</evidence>
<keyword evidence="6 19" id="KW-0732">Signal</keyword>
<dbReference type="InterPro" id="IPR017103">
    <property type="entry name" value="Iontropic_Glu_rcpt_pln"/>
</dbReference>
<keyword evidence="10 15" id="KW-0675">Receptor</keyword>
<sequence>MACYVGRVLLPSASLFLFLLSSSAPTGATAGGGGASAAQRIPFRVGVILDRSNWNGNISWTCISMAVEDFYAAHPKYRTRVELRLRDSGEDTVGASSAALDLLKNVQVQAIIGPMRSAQAAFVMELGHRGQVPVISFSDTSPSLSSTSTKYFIRTAINDKSQAQAIAAIVQTFKWREVIPILEDTEYGRGIEPDLIDELREVDVHVPYRSVIPLTATEDQILSKLKNLKTMQTRIFVVHTTCQLGFRVFSMARKAKMMQKGYVWITTYGLTDLQDLMGPNATDVMQGVLGVKPHVKKTPRLKEFKVRWRTKFQQENPSSAPPNEPTVFGLWAYDTVWALAIAAERVRTVNFAYQNVSRNSNSTDFEGLGLSPIGPELLSSILSTECDALSGNFQLVISQQLDNTTIEIVNVVDNRKIPIGFWTASQGVSRHLKSKADLKIVTWPGKSTGVPSGWKKLRIGVPSNPGFGEFVDLDRGFCIRVFNTVMEALPYRAPRFEYVLYAVANGNGINGSYDELVQQVYNKNFDAVVGDVTIIYNRTKYVDFTLPFMESGVRMVVPINYDHPKNAWTFTAPLSGDLWLASGCFFIFTGERLVSNLSRFVMIIWLFVVLILTSSYTASLSSMLTIQQLRPTVTELSDLVRSGDHHVGHLNGSFVRGLLQGLGFKESKLKAYTSPEEYADALDKGSANGGVSAIFDELPYIKVLLSKYCGKYIMVGRTYKTDGFGFVFPKGSPLVPDVSSAIMNVTQGELFEEFEKKLYGEHQCSDKSNNIASSNLRLESFWGLFLIAGVVSTFALILCLVVFFHKNRHVFGTPSSHSSVLQKLRTLMSLFDQKDPSSHAFKHENKDVEMAADAELPTRSSYLFDQPRSPSSISNHTYGNFEADEGTEVSPEGENC</sequence>
<dbReference type="Gene3D" id="3.40.50.2300">
    <property type="match status" value="2"/>
</dbReference>
<comment type="similarity">
    <text evidence="2 15">Belongs to the glutamate-gated ion channel (TC 1.A.10.1) family.</text>
</comment>
<dbReference type="Gene3D" id="3.40.190.10">
    <property type="entry name" value="Periplasmic binding protein-like II"/>
    <property type="match status" value="1"/>
</dbReference>
<evidence type="ECO:0000256" key="13">
    <source>
        <dbReference type="ARBA" id="ARBA00023303"/>
    </source>
</evidence>
<comment type="subcellular location">
    <subcellularLocation>
        <location evidence="1">Membrane</location>
        <topology evidence="1">Multi-pass membrane protein</topology>
    </subcellularLocation>
</comment>
<keyword evidence="7 18" id="KW-1133">Transmembrane helix</keyword>
<keyword evidence="11" id="KW-0325">Glycoprotein</keyword>
<keyword evidence="4 15" id="KW-0813">Transport</keyword>
<evidence type="ECO:0000256" key="15">
    <source>
        <dbReference type="PIRNR" id="PIRNR037090"/>
    </source>
</evidence>
<dbReference type="SUPFAM" id="SSF53850">
    <property type="entry name" value="Periplasmic binding protein-like II"/>
    <property type="match status" value="1"/>
</dbReference>
<keyword evidence="16" id="KW-1015">Disulfide bond</keyword>
<keyword evidence="12 15" id="KW-1071">Ligand-gated ion channel</keyword>
<evidence type="ECO:0000259" key="20">
    <source>
        <dbReference type="SMART" id="SM00079"/>
    </source>
</evidence>
<dbReference type="InterPro" id="IPR001320">
    <property type="entry name" value="Iontro_rcpt_C"/>
</dbReference>
<feature type="disulfide bond" evidence="16">
    <location>
        <begin position="709"/>
        <end position="764"/>
    </location>
</feature>
<evidence type="ECO:0000256" key="16">
    <source>
        <dbReference type="PIRSR" id="PIRSR037090-50"/>
    </source>
</evidence>
<gene>
    <name evidence="21" type="ORF">Taro_049491</name>
</gene>
<dbReference type="Gene3D" id="1.10.287.70">
    <property type="match status" value="1"/>
</dbReference>
<dbReference type="GO" id="GO:0015276">
    <property type="term" value="F:ligand-gated monoatomic ion channel activity"/>
    <property type="evidence" value="ECO:0007669"/>
    <property type="project" value="InterPro"/>
</dbReference>
<evidence type="ECO:0000256" key="19">
    <source>
        <dbReference type="SAM" id="SignalP"/>
    </source>
</evidence>
<organism evidence="21 22">
    <name type="scientific">Colocasia esculenta</name>
    <name type="common">Wild taro</name>
    <name type="synonym">Arum esculentum</name>
    <dbReference type="NCBI Taxonomy" id="4460"/>
    <lineage>
        <taxon>Eukaryota</taxon>
        <taxon>Viridiplantae</taxon>
        <taxon>Streptophyta</taxon>
        <taxon>Embryophyta</taxon>
        <taxon>Tracheophyta</taxon>
        <taxon>Spermatophyta</taxon>
        <taxon>Magnoliopsida</taxon>
        <taxon>Liliopsida</taxon>
        <taxon>Araceae</taxon>
        <taxon>Aroideae</taxon>
        <taxon>Colocasieae</taxon>
        <taxon>Colocasia</taxon>
    </lineage>
</organism>
<evidence type="ECO:0000256" key="2">
    <source>
        <dbReference type="ARBA" id="ARBA00008685"/>
    </source>
</evidence>
<evidence type="ECO:0000256" key="11">
    <source>
        <dbReference type="ARBA" id="ARBA00023180"/>
    </source>
</evidence>
<dbReference type="InterPro" id="IPR015683">
    <property type="entry name" value="Ionotropic_Glu_rcpt"/>
</dbReference>
<comment type="subunit">
    <text evidence="3">May form heteromers.</text>
</comment>
<dbReference type="PANTHER" id="PTHR34836">
    <property type="entry name" value="OS06G0188250 PROTEIN"/>
    <property type="match status" value="1"/>
</dbReference>
<dbReference type="FunFam" id="3.40.50.2300:FF:000081">
    <property type="entry name" value="Glutamate receptor"/>
    <property type="match status" value="1"/>
</dbReference>
<evidence type="ECO:0000256" key="12">
    <source>
        <dbReference type="ARBA" id="ARBA00023286"/>
    </source>
</evidence>
<keyword evidence="13 15" id="KW-0407">Ion channel</keyword>
<dbReference type="EMBL" id="NMUH01007049">
    <property type="protein sequence ID" value="MQM16533.1"/>
    <property type="molecule type" value="Genomic_DNA"/>
</dbReference>
<evidence type="ECO:0000256" key="6">
    <source>
        <dbReference type="ARBA" id="ARBA00022729"/>
    </source>
</evidence>
<feature type="domain" description="Ionotropic glutamate receptor C-terminal" evidence="20">
    <location>
        <begin position="456"/>
        <end position="760"/>
    </location>
</feature>
<dbReference type="InterPro" id="IPR044440">
    <property type="entry name" value="GABAb_receptor_plant_PBP1"/>
</dbReference>
<dbReference type="OrthoDB" id="5984008at2759"/>
<dbReference type="PIRSF" id="PIRSF037090">
    <property type="entry name" value="Iontro_Glu-like_rcpt_pln"/>
    <property type="match status" value="1"/>
</dbReference>
<evidence type="ECO:0000256" key="4">
    <source>
        <dbReference type="ARBA" id="ARBA00022448"/>
    </source>
</evidence>
<evidence type="ECO:0000256" key="10">
    <source>
        <dbReference type="ARBA" id="ARBA00023170"/>
    </source>
</evidence>
<dbReference type="FunFam" id="3.40.190.10:FF:000054">
    <property type="entry name" value="Glutamate receptor"/>
    <property type="match status" value="1"/>
</dbReference>
<reference evidence="21" key="1">
    <citation type="submission" date="2017-07" db="EMBL/GenBank/DDBJ databases">
        <title>Taro Niue Genome Assembly and Annotation.</title>
        <authorList>
            <person name="Atibalentja N."/>
            <person name="Keating K."/>
            <person name="Fields C.J."/>
        </authorList>
    </citation>
    <scope>NUCLEOTIDE SEQUENCE</scope>
    <source>
        <strain evidence="21">Niue_2</strain>
        <tissue evidence="21">Leaf</tissue>
    </source>
</reference>
<dbReference type="AlphaFoldDB" id="A0A843XB58"/>
<keyword evidence="5 18" id="KW-0812">Transmembrane</keyword>
<comment type="caution">
    <text evidence="21">The sequence shown here is derived from an EMBL/GenBank/DDBJ whole genome shotgun (WGS) entry which is preliminary data.</text>
</comment>
<protein>
    <recommendedName>
        <fullName evidence="15">Glutamate receptor</fullName>
    </recommendedName>
</protein>
<dbReference type="CDD" id="cd13686">
    <property type="entry name" value="GluR_Plant"/>
    <property type="match status" value="1"/>
</dbReference>
<dbReference type="InterPro" id="IPR028082">
    <property type="entry name" value="Peripla_BP_I"/>
</dbReference>
<evidence type="ECO:0000256" key="5">
    <source>
        <dbReference type="ARBA" id="ARBA00022692"/>
    </source>
</evidence>